<evidence type="ECO:0000313" key="3">
    <source>
        <dbReference type="EMBL" id="ANJ71811.1"/>
    </source>
</evidence>
<feature type="region of interest" description="Disordered" evidence="1">
    <location>
        <begin position="94"/>
        <end position="147"/>
    </location>
</feature>
<dbReference type="GeneID" id="61525311"/>
<evidence type="ECO:0000256" key="2">
    <source>
        <dbReference type="SAM" id="SignalP"/>
    </source>
</evidence>
<organism evidence="3 4">
    <name type="scientific">Ralstonia insidiosa</name>
    <dbReference type="NCBI Taxonomy" id="190721"/>
    <lineage>
        <taxon>Bacteria</taxon>
        <taxon>Pseudomonadati</taxon>
        <taxon>Pseudomonadota</taxon>
        <taxon>Betaproteobacteria</taxon>
        <taxon>Burkholderiales</taxon>
        <taxon>Burkholderiaceae</taxon>
        <taxon>Ralstonia</taxon>
    </lineage>
</organism>
<proteinExistence type="predicted"/>
<dbReference type="EMBL" id="CP016022">
    <property type="protein sequence ID" value="ANJ71811.1"/>
    <property type="molecule type" value="Genomic_DNA"/>
</dbReference>
<dbReference type="RefSeq" id="WP_064802376.1">
    <property type="nucleotide sequence ID" value="NZ_CP016022.1"/>
</dbReference>
<accession>A0A191ZUP0</accession>
<keyword evidence="4" id="KW-1185">Reference proteome</keyword>
<evidence type="ECO:0000256" key="1">
    <source>
        <dbReference type="SAM" id="MobiDB-lite"/>
    </source>
</evidence>
<dbReference type="STRING" id="190721.ACS15_1041"/>
<keyword evidence="2" id="KW-0732">Signal</keyword>
<feature type="chain" id="PRO_5043388596" evidence="2">
    <location>
        <begin position="28"/>
        <end position="147"/>
    </location>
</feature>
<evidence type="ECO:0000313" key="4">
    <source>
        <dbReference type="Proteomes" id="UP000078572"/>
    </source>
</evidence>
<gene>
    <name evidence="3" type="ORF">A9Y76_04695</name>
</gene>
<sequence>MEKNAWILATCLAAAGVAASIAVPAQAQVSIGVQIGPTYAPPPPRYEAVPVMPPGYVWTPGYWQWRDGRYMWRPGYRVHGREGYHWREPRWEQGPRGWQMHEGGWDRGGDGRWRDRDRDRGRDWGHDRRDRDDRYHCPPGHAKRGEC</sequence>
<dbReference type="OrthoDB" id="121499at2"/>
<feature type="compositionally biased region" description="Basic and acidic residues" evidence="1">
    <location>
        <begin position="103"/>
        <end position="136"/>
    </location>
</feature>
<protein>
    <submittedName>
        <fullName evidence="3">Uncharacterized protein</fullName>
    </submittedName>
</protein>
<feature type="signal peptide" evidence="2">
    <location>
        <begin position="1"/>
        <end position="27"/>
    </location>
</feature>
<name>A0A191ZUP0_9RALS</name>
<dbReference type="AlphaFoldDB" id="A0A191ZUP0"/>
<dbReference type="Proteomes" id="UP000078572">
    <property type="component" value="Chromosome 1"/>
</dbReference>
<dbReference type="InterPro" id="IPR024447">
    <property type="entry name" value="YXWGXW_rpt"/>
</dbReference>
<reference evidence="4" key="1">
    <citation type="submission" date="2016-06" db="EMBL/GenBank/DDBJ databases">
        <authorList>
            <person name="Xu Y."/>
            <person name="Nagy A."/>
            <person name="Yan X."/>
            <person name="Kim S.W."/>
            <person name="Haley B."/>
            <person name="Liu N.T."/>
            <person name="Nou X."/>
        </authorList>
    </citation>
    <scope>NUCLEOTIDE SEQUENCE [LARGE SCALE GENOMIC DNA]</scope>
    <source>
        <strain evidence="4">ATCC 49129</strain>
    </source>
</reference>
<dbReference type="Pfam" id="PF12779">
    <property type="entry name" value="WXXGXW"/>
    <property type="match status" value="1"/>
</dbReference>